<dbReference type="InterPro" id="IPR048857">
    <property type="entry name" value="OTU1_Ubl"/>
</dbReference>
<evidence type="ECO:0000256" key="10">
    <source>
        <dbReference type="ARBA" id="ARBA00022833"/>
    </source>
</evidence>
<comment type="subcellular location">
    <subcellularLocation>
        <location evidence="2 11">Cytoplasm</location>
    </subcellularLocation>
</comment>
<evidence type="ECO:0000256" key="4">
    <source>
        <dbReference type="ARBA" id="ARBA00022670"/>
    </source>
</evidence>
<evidence type="ECO:0000256" key="7">
    <source>
        <dbReference type="ARBA" id="ARBA00022786"/>
    </source>
</evidence>
<accession>A0A8H4VS63</accession>
<evidence type="ECO:0000313" key="14">
    <source>
        <dbReference type="EMBL" id="KAF4618375.1"/>
    </source>
</evidence>
<dbReference type="OrthoDB" id="65596at2759"/>
<keyword evidence="6" id="KW-0863">Zinc-finger</keyword>
<sequence length="359" mass="39523">MRTRLRAPGGASTVTLPDNATVADLIQEIIEKTSVTSFDVKYGYPPRPLLLEQYEKTQALSNLDVKLDGEQLTISPRDEPSAVRTQQTITPATQTSSGSKSQKGAKAAEDFSFTNVPGFSQPKSSKKEKPIALQKKAMEGDVPELPLLDRGATMVLRVMPDDNSCLFRAFGTAVLPGDDLSMPELRSLVASAIQAEPEIYTKVVLEQKPDDYCRWIQTADAWGGAIEMGILSKHFDIEICSIDVQSLRVDKFNEGAPTRCILVYSGIHYDTIVQSPSDPPHTKADSPPELDRRVWESDDEEILLKAQELCKKLQAKHYYTDTGGMAIKCNECGVIVYGEGQASGHAQQTNHYDMQEIVA</sequence>
<keyword evidence="15" id="KW-1185">Reference proteome</keyword>
<comment type="caution">
    <text evidence="14">The sequence shown here is derived from an EMBL/GenBank/DDBJ whole genome shotgun (WGS) entry which is preliminary data.</text>
</comment>
<keyword evidence="3 11" id="KW-0963">Cytoplasm</keyword>
<keyword evidence="5" id="KW-0479">Metal-binding</keyword>
<comment type="function">
    <text evidence="11">Hydrolase that can remove conjugated ubiquitin from proteins and may therefore play an important regulatory role at the level of protein turnover by preventing degradation.</text>
</comment>
<dbReference type="AlphaFoldDB" id="A0A8H4VS63"/>
<dbReference type="InterPro" id="IPR057766">
    <property type="entry name" value="Znf-C2H2_OTU1-like_C"/>
</dbReference>
<dbReference type="InterPro" id="IPR003323">
    <property type="entry name" value="OTU_dom"/>
</dbReference>
<gene>
    <name evidence="14" type="ORF">G7Y89_g14928</name>
</gene>
<name>A0A8H4VS63_9HELO</name>
<evidence type="ECO:0000256" key="3">
    <source>
        <dbReference type="ARBA" id="ARBA00022490"/>
    </source>
</evidence>
<evidence type="ECO:0000259" key="13">
    <source>
        <dbReference type="PROSITE" id="PS50802"/>
    </source>
</evidence>
<evidence type="ECO:0000256" key="11">
    <source>
        <dbReference type="RuleBase" id="RU367104"/>
    </source>
</evidence>
<dbReference type="Pfam" id="PF24560">
    <property type="entry name" value="zf-C2H2_OTU1_C"/>
    <property type="match status" value="1"/>
</dbReference>
<organism evidence="14 15">
    <name type="scientific">Cudoniella acicularis</name>
    <dbReference type="NCBI Taxonomy" id="354080"/>
    <lineage>
        <taxon>Eukaryota</taxon>
        <taxon>Fungi</taxon>
        <taxon>Dikarya</taxon>
        <taxon>Ascomycota</taxon>
        <taxon>Pezizomycotina</taxon>
        <taxon>Leotiomycetes</taxon>
        <taxon>Helotiales</taxon>
        <taxon>Tricladiaceae</taxon>
        <taxon>Cudoniella</taxon>
    </lineage>
</organism>
<feature type="domain" description="OTU" evidence="13">
    <location>
        <begin position="154"/>
        <end position="275"/>
    </location>
</feature>
<keyword evidence="10" id="KW-0862">Zinc</keyword>
<dbReference type="Gene3D" id="3.10.20.90">
    <property type="entry name" value="Phosphatidylinositol 3-kinase Catalytic Subunit, Chain A, domain 1"/>
    <property type="match status" value="1"/>
</dbReference>
<dbReference type="GO" id="GO:0036503">
    <property type="term" value="P:ERAD pathway"/>
    <property type="evidence" value="ECO:0007669"/>
    <property type="project" value="TreeGrafter"/>
</dbReference>
<dbReference type="GO" id="GO:0004843">
    <property type="term" value="F:cysteine-type deubiquitinase activity"/>
    <property type="evidence" value="ECO:0007669"/>
    <property type="project" value="UniProtKB-UniRule"/>
</dbReference>
<reference evidence="14 15" key="1">
    <citation type="submission" date="2020-03" db="EMBL/GenBank/DDBJ databases">
        <title>Draft Genome Sequence of Cudoniella acicularis.</title>
        <authorList>
            <person name="Buettner E."/>
            <person name="Kellner H."/>
        </authorList>
    </citation>
    <scope>NUCLEOTIDE SEQUENCE [LARGE SCALE GENOMIC DNA]</scope>
    <source>
        <strain evidence="14 15">DSM 108380</strain>
    </source>
</reference>
<dbReference type="SUPFAM" id="SSF54001">
    <property type="entry name" value="Cysteine proteinases"/>
    <property type="match status" value="1"/>
</dbReference>
<dbReference type="EMBL" id="JAAMPI010002117">
    <property type="protein sequence ID" value="KAF4618375.1"/>
    <property type="molecule type" value="Genomic_DNA"/>
</dbReference>
<dbReference type="Pfam" id="PF21403">
    <property type="entry name" value="OTU1_UBXL"/>
    <property type="match status" value="1"/>
</dbReference>
<keyword evidence="8 11" id="KW-0378">Hydrolase</keyword>
<dbReference type="PANTHER" id="PTHR13312">
    <property type="entry name" value="HIV-INDUCED PROTEIN-7-LIKE PROTEASE"/>
    <property type="match status" value="1"/>
</dbReference>
<evidence type="ECO:0000256" key="5">
    <source>
        <dbReference type="ARBA" id="ARBA00022723"/>
    </source>
</evidence>
<keyword evidence="9 11" id="KW-0788">Thiol protease</keyword>
<evidence type="ECO:0000256" key="8">
    <source>
        <dbReference type="ARBA" id="ARBA00022801"/>
    </source>
</evidence>
<evidence type="ECO:0000256" key="9">
    <source>
        <dbReference type="ARBA" id="ARBA00022807"/>
    </source>
</evidence>
<dbReference type="GO" id="GO:0005634">
    <property type="term" value="C:nucleus"/>
    <property type="evidence" value="ECO:0007669"/>
    <property type="project" value="TreeGrafter"/>
</dbReference>
<evidence type="ECO:0000256" key="2">
    <source>
        <dbReference type="ARBA" id="ARBA00004496"/>
    </source>
</evidence>
<dbReference type="Proteomes" id="UP000566819">
    <property type="component" value="Unassembled WGS sequence"/>
</dbReference>
<evidence type="ECO:0000256" key="6">
    <source>
        <dbReference type="ARBA" id="ARBA00022771"/>
    </source>
</evidence>
<dbReference type="CDD" id="cd22745">
    <property type="entry name" value="OTU_OTU1"/>
    <property type="match status" value="1"/>
</dbReference>
<dbReference type="GO" id="GO:0016579">
    <property type="term" value="P:protein deubiquitination"/>
    <property type="evidence" value="ECO:0007669"/>
    <property type="project" value="TreeGrafter"/>
</dbReference>
<dbReference type="FunFam" id="3.90.70.80:FF:000016">
    <property type="entry name" value="Putative ubiquitin thioesterase otu1"/>
    <property type="match status" value="1"/>
</dbReference>
<keyword evidence="7 11" id="KW-0833">Ubl conjugation pathway</keyword>
<comment type="catalytic activity">
    <reaction evidence="1 11">
        <text>Thiol-dependent hydrolysis of ester, thioester, amide, peptide and isopeptide bonds formed by the C-terminal Gly of ubiquitin (a 76-residue protein attached to proteins as an intracellular targeting signal).</text>
        <dbReference type="EC" id="3.4.19.12"/>
    </reaction>
</comment>
<dbReference type="Gene3D" id="3.90.70.80">
    <property type="match status" value="1"/>
</dbReference>
<dbReference type="GO" id="GO:0030968">
    <property type="term" value="P:endoplasmic reticulum unfolded protein response"/>
    <property type="evidence" value="ECO:0007669"/>
    <property type="project" value="TreeGrafter"/>
</dbReference>
<proteinExistence type="predicted"/>
<feature type="region of interest" description="Disordered" evidence="12">
    <location>
        <begin position="78"/>
        <end position="107"/>
    </location>
</feature>
<dbReference type="InterPro" id="IPR038765">
    <property type="entry name" value="Papain-like_cys_pep_sf"/>
</dbReference>
<dbReference type="GO" id="GO:0005829">
    <property type="term" value="C:cytosol"/>
    <property type="evidence" value="ECO:0007669"/>
    <property type="project" value="TreeGrafter"/>
</dbReference>
<evidence type="ECO:0000256" key="12">
    <source>
        <dbReference type="SAM" id="MobiDB-lite"/>
    </source>
</evidence>
<evidence type="ECO:0000256" key="1">
    <source>
        <dbReference type="ARBA" id="ARBA00000707"/>
    </source>
</evidence>
<dbReference type="GO" id="GO:0008270">
    <property type="term" value="F:zinc ion binding"/>
    <property type="evidence" value="ECO:0007669"/>
    <property type="project" value="UniProtKB-KW"/>
</dbReference>
<dbReference type="PROSITE" id="PS50802">
    <property type="entry name" value="OTU"/>
    <property type="match status" value="1"/>
</dbReference>
<feature type="compositionally biased region" description="Low complexity" evidence="12">
    <location>
        <begin position="92"/>
        <end position="105"/>
    </location>
</feature>
<evidence type="ECO:0000313" key="15">
    <source>
        <dbReference type="Proteomes" id="UP000566819"/>
    </source>
</evidence>
<dbReference type="EC" id="3.4.19.12" evidence="11"/>
<dbReference type="PANTHER" id="PTHR13312:SF0">
    <property type="entry name" value="UBIQUITIN THIOESTERASE OTU1"/>
    <property type="match status" value="1"/>
</dbReference>
<keyword evidence="4" id="KW-0645">Protease</keyword>
<protein>
    <recommendedName>
        <fullName evidence="11">Ubiquitin thioesterase OTU</fullName>
        <ecNumber evidence="11">3.4.19.12</ecNumber>
    </recommendedName>
</protein>
<dbReference type="Pfam" id="PF02338">
    <property type="entry name" value="OTU"/>
    <property type="match status" value="1"/>
</dbReference>